<name>A0A4Y2K220_ARAVE</name>
<proteinExistence type="predicted"/>
<evidence type="ECO:0000313" key="2">
    <source>
        <dbReference type="EMBL" id="GBM96451.1"/>
    </source>
</evidence>
<evidence type="ECO:0000256" key="1">
    <source>
        <dbReference type="SAM" id="MobiDB-lite"/>
    </source>
</evidence>
<feature type="compositionally biased region" description="Polar residues" evidence="1">
    <location>
        <begin position="121"/>
        <end position="132"/>
    </location>
</feature>
<dbReference type="EMBL" id="BGPR01004143">
    <property type="protein sequence ID" value="GBM96451.1"/>
    <property type="molecule type" value="Genomic_DNA"/>
</dbReference>
<comment type="caution">
    <text evidence="2">The sequence shown here is derived from an EMBL/GenBank/DDBJ whole genome shotgun (WGS) entry which is preliminary data.</text>
</comment>
<dbReference type="Proteomes" id="UP000499080">
    <property type="component" value="Unassembled WGS sequence"/>
</dbReference>
<dbReference type="AlphaFoldDB" id="A0A4Y2K220"/>
<gene>
    <name evidence="2" type="ORF">AVEN_133813_1</name>
</gene>
<feature type="region of interest" description="Disordered" evidence="1">
    <location>
        <begin position="102"/>
        <end position="132"/>
    </location>
</feature>
<accession>A0A4Y2K220</accession>
<reference evidence="2 3" key="1">
    <citation type="journal article" date="2019" name="Sci. Rep.">
        <title>Orb-weaving spider Araneus ventricosus genome elucidates the spidroin gene catalogue.</title>
        <authorList>
            <person name="Kono N."/>
            <person name="Nakamura H."/>
            <person name="Ohtoshi R."/>
            <person name="Moran D.A.P."/>
            <person name="Shinohara A."/>
            <person name="Yoshida Y."/>
            <person name="Fujiwara M."/>
            <person name="Mori M."/>
            <person name="Tomita M."/>
            <person name="Arakawa K."/>
        </authorList>
    </citation>
    <scope>NUCLEOTIDE SEQUENCE [LARGE SCALE GENOMIC DNA]</scope>
</reference>
<organism evidence="2 3">
    <name type="scientific">Araneus ventricosus</name>
    <name type="common">Orbweaver spider</name>
    <name type="synonym">Epeira ventricosa</name>
    <dbReference type="NCBI Taxonomy" id="182803"/>
    <lineage>
        <taxon>Eukaryota</taxon>
        <taxon>Metazoa</taxon>
        <taxon>Ecdysozoa</taxon>
        <taxon>Arthropoda</taxon>
        <taxon>Chelicerata</taxon>
        <taxon>Arachnida</taxon>
        <taxon>Araneae</taxon>
        <taxon>Araneomorphae</taxon>
        <taxon>Entelegynae</taxon>
        <taxon>Araneoidea</taxon>
        <taxon>Araneidae</taxon>
        <taxon>Araneus</taxon>
    </lineage>
</organism>
<evidence type="ECO:0000313" key="3">
    <source>
        <dbReference type="Proteomes" id="UP000499080"/>
    </source>
</evidence>
<sequence length="132" mass="14540">MDAYQGIGRCGELPSPFLGGETNLCVWKRRALTNLSDLHSGLSISRTTEDSDNKSSQWKLREYWVELSSVDKLGEESREAKTALENHPCRVNLANSEVSPNIKATLEPGSSDAYVPEQGKITRSLSSSNLVK</sequence>
<protein>
    <submittedName>
        <fullName evidence="2">Uncharacterized protein</fullName>
    </submittedName>
</protein>
<keyword evidence="3" id="KW-1185">Reference proteome</keyword>